<dbReference type="Gene3D" id="3.40.630.10">
    <property type="entry name" value="Zn peptidases"/>
    <property type="match status" value="1"/>
</dbReference>
<sequence length="207" mass="22266">MKNVLPPFIEIYRALIATPSISATEASLDQSNASLITLLAGWFSDLGFNVEVQPVPGTRNKFNMLASSGHGAGGLLLAGHTDTVPFDDGRWTRDPFTLTEHDNKLYGLGTADMKGFFAFILDALRAVDVTQLKKPLYILATADEETSMAGARYFSETTALRPDCAIIGEPTSLQPIRAHKGHISNVVRVLGQSGHSSDPARGLTPLN</sequence>
<organism evidence="4 5">
    <name type="scientific">Salmonella enterica subsp. arizonae</name>
    <dbReference type="NCBI Taxonomy" id="59203"/>
    <lineage>
        <taxon>Bacteria</taxon>
        <taxon>Pseudomonadati</taxon>
        <taxon>Pseudomonadota</taxon>
        <taxon>Gammaproteobacteria</taxon>
        <taxon>Enterobacterales</taxon>
        <taxon>Enterobacteriaceae</taxon>
        <taxon>Salmonella</taxon>
    </lineage>
</organism>
<protein>
    <submittedName>
        <fullName evidence="4">Acetylornithine deacetylase</fullName>
        <ecNumber evidence="4">3.5.1.16</ecNumber>
    </submittedName>
</protein>
<dbReference type="EC" id="3.5.1.16" evidence="4"/>
<dbReference type="InterPro" id="IPR050072">
    <property type="entry name" value="Peptidase_M20A"/>
</dbReference>
<evidence type="ECO:0000256" key="3">
    <source>
        <dbReference type="ARBA" id="ARBA00023285"/>
    </source>
</evidence>
<evidence type="ECO:0000256" key="2">
    <source>
        <dbReference type="ARBA" id="ARBA00022833"/>
    </source>
</evidence>
<gene>
    <name evidence="4" type="primary">argE_2</name>
    <name evidence="4" type="ORF">NCTC7303_03918</name>
</gene>
<reference evidence="4 5" key="1">
    <citation type="submission" date="2018-06" db="EMBL/GenBank/DDBJ databases">
        <authorList>
            <consortium name="Pathogen Informatics"/>
            <person name="Doyle S."/>
        </authorList>
    </citation>
    <scope>NUCLEOTIDE SEQUENCE [LARGE SCALE GENOMIC DNA]</scope>
    <source>
        <strain evidence="4 5">NCTC7303</strain>
    </source>
</reference>
<proteinExistence type="predicted"/>
<dbReference type="PROSITE" id="PS00758">
    <property type="entry name" value="ARGE_DAPE_CPG2_1"/>
    <property type="match status" value="1"/>
</dbReference>
<evidence type="ECO:0000256" key="1">
    <source>
        <dbReference type="ARBA" id="ARBA00022801"/>
    </source>
</evidence>
<dbReference type="InterPro" id="IPR002933">
    <property type="entry name" value="Peptidase_M20"/>
</dbReference>
<dbReference type="Pfam" id="PF01546">
    <property type="entry name" value="Peptidase_M20"/>
    <property type="match status" value="1"/>
</dbReference>
<dbReference type="PROSITE" id="PS00759">
    <property type="entry name" value="ARGE_DAPE_CPG2_2"/>
    <property type="match status" value="1"/>
</dbReference>
<dbReference type="PANTHER" id="PTHR43808:SF1">
    <property type="entry name" value="ACETYLORNITHINE DEACETYLASE"/>
    <property type="match status" value="1"/>
</dbReference>
<keyword evidence="2" id="KW-0862">Zinc</keyword>
<keyword evidence="3" id="KW-0170">Cobalt</keyword>
<dbReference type="EMBL" id="UGXC01000003">
    <property type="protein sequence ID" value="SUG51569.1"/>
    <property type="molecule type" value="Genomic_DNA"/>
</dbReference>
<dbReference type="AlphaFoldDB" id="A0A379TPZ4"/>
<dbReference type="GO" id="GO:0006526">
    <property type="term" value="P:L-arginine biosynthetic process"/>
    <property type="evidence" value="ECO:0007669"/>
    <property type="project" value="TreeGrafter"/>
</dbReference>
<keyword evidence="1 4" id="KW-0378">Hydrolase</keyword>
<dbReference type="PANTHER" id="PTHR43808">
    <property type="entry name" value="ACETYLORNITHINE DEACETYLASE"/>
    <property type="match status" value="1"/>
</dbReference>
<evidence type="ECO:0000313" key="4">
    <source>
        <dbReference type="EMBL" id="SUG51569.1"/>
    </source>
</evidence>
<dbReference type="InterPro" id="IPR001261">
    <property type="entry name" value="ArgE/DapE_CS"/>
</dbReference>
<dbReference type="Proteomes" id="UP000255443">
    <property type="component" value="Unassembled WGS sequence"/>
</dbReference>
<dbReference type="SUPFAM" id="SSF53187">
    <property type="entry name" value="Zn-dependent exopeptidases"/>
    <property type="match status" value="1"/>
</dbReference>
<accession>A0A379TPZ4</accession>
<dbReference type="GO" id="GO:0008777">
    <property type="term" value="F:acetylornithine deacetylase activity"/>
    <property type="evidence" value="ECO:0007669"/>
    <property type="project" value="UniProtKB-EC"/>
</dbReference>
<evidence type="ECO:0000313" key="5">
    <source>
        <dbReference type="Proteomes" id="UP000255443"/>
    </source>
</evidence>
<name>A0A379TPZ4_SALER</name>